<name>A0A9C6XTC4_FRAOC</name>
<keyword evidence="12" id="KW-1185">Reference proteome</keyword>
<sequence length="404" mass="45333">LVINNNSTELSICFHCTWVLKVLLVEPHSKLMNPYLHVHFVAGADSVTSREPTPTDRPAHPTGPLHENKQETEDEKTSLHEELFVNDVSPEGADYDTPRGPTYTERPPRPTDPVHRANQVGADEVTLHQGVTVADGPESPGSGEGGQLVVTGRYSLRAGLSYESRDGGEGGHQDNEDLEQHPESDGQDGDSLELHPEDGGQEAGSGEEGAAVDKSGSEELEDQVQRKPRNRLSTGHVQNRKPTYKCDECQKCFSKKSNLVMHIRTHTGERPFECDTCHKRFSRKCVLETHFRTHTGEKPYECRVCLKRFRQKNILDTHVRIHTGEKPYACDSCHKRFSDQSALAYHVQTHSGVRPHECGICHKRFYQKNKLVKHVRTHSGRKLGRKVLLLNTPQPPKIVHPMST</sequence>
<dbReference type="FunFam" id="3.30.160.60:FF:000145">
    <property type="entry name" value="Zinc finger protein 574"/>
    <property type="match status" value="1"/>
</dbReference>
<dbReference type="PANTHER" id="PTHR16515">
    <property type="entry name" value="PR DOMAIN ZINC FINGER PROTEIN"/>
    <property type="match status" value="1"/>
</dbReference>
<evidence type="ECO:0000256" key="6">
    <source>
        <dbReference type="ARBA" id="ARBA00022833"/>
    </source>
</evidence>
<feature type="compositionally biased region" description="Basic and acidic residues" evidence="10">
    <location>
        <begin position="66"/>
        <end position="83"/>
    </location>
</feature>
<dbReference type="SUPFAM" id="SSF57667">
    <property type="entry name" value="beta-beta-alpha zinc fingers"/>
    <property type="match status" value="3"/>
</dbReference>
<dbReference type="Gene3D" id="3.30.160.60">
    <property type="entry name" value="Classic Zinc Finger"/>
    <property type="match status" value="5"/>
</dbReference>
<evidence type="ECO:0000313" key="13">
    <source>
        <dbReference type="RefSeq" id="XP_052130275.1"/>
    </source>
</evidence>
<dbReference type="InterPro" id="IPR013087">
    <property type="entry name" value="Znf_C2H2_type"/>
</dbReference>
<evidence type="ECO:0000256" key="1">
    <source>
        <dbReference type="ARBA" id="ARBA00004123"/>
    </source>
</evidence>
<dbReference type="GO" id="GO:0008270">
    <property type="term" value="F:zinc ion binding"/>
    <property type="evidence" value="ECO:0007669"/>
    <property type="project" value="UniProtKB-KW"/>
</dbReference>
<dbReference type="SMART" id="SM00355">
    <property type="entry name" value="ZnF_C2H2"/>
    <property type="match status" value="5"/>
</dbReference>
<dbReference type="KEGG" id="foc:127751189"/>
<dbReference type="PROSITE" id="PS00028">
    <property type="entry name" value="ZINC_FINGER_C2H2_1"/>
    <property type="match status" value="5"/>
</dbReference>
<feature type="compositionally biased region" description="Basic and acidic residues" evidence="10">
    <location>
        <begin position="106"/>
        <end position="115"/>
    </location>
</feature>
<evidence type="ECO:0000256" key="8">
    <source>
        <dbReference type="ARBA" id="ARBA00023242"/>
    </source>
</evidence>
<dbReference type="OrthoDB" id="40579at2759"/>
<keyword evidence="6" id="KW-0862">Zinc</keyword>
<dbReference type="GO" id="GO:0006355">
    <property type="term" value="P:regulation of DNA-templated transcription"/>
    <property type="evidence" value="ECO:0007669"/>
    <property type="project" value="UniProtKB-ARBA"/>
</dbReference>
<feature type="non-terminal residue" evidence="13">
    <location>
        <position position="1"/>
    </location>
</feature>
<evidence type="ECO:0000256" key="5">
    <source>
        <dbReference type="ARBA" id="ARBA00022771"/>
    </source>
</evidence>
<accession>A0A9C6XTC4</accession>
<dbReference type="AlphaFoldDB" id="A0A9C6XTC4"/>
<dbReference type="GeneID" id="127751189"/>
<feature type="region of interest" description="Disordered" evidence="10">
    <location>
        <begin position="161"/>
        <end position="238"/>
    </location>
</feature>
<evidence type="ECO:0000256" key="2">
    <source>
        <dbReference type="ARBA" id="ARBA00006991"/>
    </source>
</evidence>
<feature type="domain" description="C2H2-type" evidence="11">
    <location>
        <begin position="272"/>
        <end position="299"/>
    </location>
</feature>
<evidence type="ECO:0000313" key="12">
    <source>
        <dbReference type="Proteomes" id="UP000504606"/>
    </source>
</evidence>
<comment type="similarity">
    <text evidence="2">Belongs to the krueppel C2H2-type zinc-finger protein family.</text>
</comment>
<organism evidence="12 13">
    <name type="scientific">Frankliniella occidentalis</name>
    <name type="common">Western flower thrips</name>
    <name type="synonym">Euthrips occidentalis</name>
    <dbReference type="NCBI Taxonomy" id="133901"/>
    <lineage>
        <taxon>Eukaryota</taxon>
        <taxon>Metazoa</taxon>
        <taxon>Ecdysozoa</taxon>
        <taxon>Arthropoda</taxon>
        <taxon>Hexapoda</taxon>
        <taxon>Insecta</taxon>
        <taxon>Pterygota</taxon>
        <taxon>Neoptera</taxon>
        <taxon>Paraneoptera</taxon>
        <taxon>Thysanoptera</taxon>
        <taxon>Terebrantia</taxon>
        <taxon>Thripoidea</taxon>
        <taxon>Thripidae</taxon>
        <taxon>Frankliniella</taxon>
    </lineage>
</organism>
<feature type="domain" description="C2H2-type" evidence="11">
    <location>
        <begin position="328"/>
        <end position="355"/>
    </location>
</feature>
<feature type="domain" description="C2H2-type" evidence="11">
    <location>
        <begin position="356"/>
        <end position="383"/>
    </location>
</feature>
<feature type="compositionally biased region" description="Basic and acidic residues" evidence="10">
    <location>
        <begin position="163"/>
        <end position="184"/>
    </location>
</feature>
<dbReference type="PROSITE" id="PS50157">
    <property type="entry name" value="ZINC_FINGER_C2H2_2"/>
    <property type="match status" value="5"/>
</dbReference>
<evidence type="ECO:0000256" key="10">
    <source>
        <dbReference type="SAM" id="MobiDB-lite"/>
    </source>
</evidence>
<evidence type="ECO:0000256" key="3">
    <source>
        <dbReference type="ARBA" id="ARBA00022723"/>
    </source>
</evidence>
<evidence type="ECO:0000256" key="4">
    <source>
        <dbReference type="ARBA" id="ARBA00022737"/>
    </source>
</evidence>
<protein>
    <submittedName>
        <fullName evidence="13">Zinc finger protein 774-like</fullName>
    </submittedName>
</protein>
<dbReference type="FunFam" id="3.30.160.60:FF:000557">
    <property type="entry name" value="zinc finger and SCAN domain-containing protein 29"/>
    <property type="match status" value="1"/>
</dbReference>
<dbReference type="GO" id="GO:0003677">
    <property type="term" value="F:DNA binding"/>
    <property type="evidence" value="ECO:0007669"/>
    <property type="project" value="UniProtKB-KW"/>
</dbReference>
<dbReference type="Pfam" id="PF13912">
    <property type="entry name" value="zf-C2H2_6"/>
    <property type="match status" value="1"/>
</dbReference>
<feature type="region of interest" description="Disordered" evidence="10">
    <location>
        <begin position="47"/>
        <end position="116"/>
    </location>
</feature>
<dbReference type="FunFam" id="3.30.160.60:FF:002343">
    <property type="entry name" value="Zinc finger protein 33A"/>
    <property type="match status" value="1"/>
</dbReference>
<keyword evidence="4" id="KW-0677">Repeat</keyword>
<reference evidence="13" key="1">
    <citation type="submission" date="2025-08" db="UniProtKB">
        <authorList>
            <consortium name="RefSeq"/>
        </authorList>
    </citation>
    <scope>IDENTIFICATION</scope>
    <source>
        <tissue evidence="13">Whole organism</tissue>
    </source>
</reference>
<dbReference type="FunFam" id="3.30.160.60:FF:001498">
    <property type="entry name" value="Zinc finger protein 404"/>
    <property type="match status" value="1"/>
</dbReference>
<dbReference type="FunFam" id="3.30.160.60:FF:000506">
    <property type="entry name" value="Zinc finger protein 23"/>
    <property type="match status" value="1"/>
</dbReference>
<feature type="domain" description="C2H2-type" evidence="11">
    <location>
        <begin position="300"/>
        <end position="327"/>
    </location>
</feature>
<comment type="subcellular location">
    <subcellularLocation>
        <location evidence="1">Nucleus</location>
    </subcellularLocation>
</comment>
<dbReference type="Pfam" id="PF00096">
    <property type="entry name" value="zf-C2H2"/>
    <property type="match status" value="3"/>
</dbReference>
<evidence type="ECO:0000259" key="11">
    <source>
        <dbReference type="PROSITE" id="PS50157"/>
    </source>
</evidence>
<dbReference type="InterPro" id="IPR036236">
    <property type="entry name" value="Znf_C2H2_sf"/>
</dbReference>
<keyword evidence="5 9" id="KW-0863">Zinc-finger</keyword>
<keyword evidence="3" id="KW-0479">Metal-binding</keyword>
<dbReference type="InterPro" id="IPR050331">
    <property type="entry name" value="Zinc_finger"/>
</dbReference>
<gene>
    <name evidence="13" type="primary">LOC127751189</name>
</gene>
<evidence type="ECO:0000256" key="7">
    <source>
        <dbReference type="ARBA" id="ARBA00023125"/>
    </source>
</evidence>
<feature type="domain" description="C2H2-type" evidence="11">
    <location>
        <begin position="244"/>
        <end position="271"/>
    </location>
</feature>
<dbReference type="RefSeq" id="XP_052130275.1">
    <property type="nucleotide sequence ID" value="XM_052274315.1"/>
</dbReference>
<evidence type="ECO:0000256" key="9">
    <source>
        <dbReference type="PROSITE-ProRule" id="PRU00042"/>
    </source>
</evidence>
<keyword evidence="8" id="KW-0539">Nucleus</keyword>
<dbReference type="Proteomes" id="UP000504606">
    <property type="component" value="Unplaced"/>
</dbReference>
<dbReference type="GO" id="GO:0005634">
    <property type="term" value="C:nucleus"/>
    <property type="evidence" value="ECO:0007669"/>
    <property type="project" value="UniProtKB-SubCell"/>
</dbReference>
<dbReference type="PANTHER" id="PTHR16515:SF49">
    <property type="entry name" value="GASTRULA ZINC FINGER PROTEIN XLCGF49.1-LIKE-RELATED"/>
    <property type="match status" value="1"/>
</dbReference>
<keyword evidence="7" id="KW-0238">DNA-binding</keyword>
<proteinExistence type="inferred from homology"/>